<dbReference type="InterPro" id="IPR026893">
    <property type="entry name" value="Tyr/Ser_Pase_IphP-type"/>
</dbReference>
<dbReference type="AlphaFoldDB" id="A0A9D1VJM3"/>
<evidence type="ECO:0000256" key="1">
    <source>
        <dbReference type="ARBA" id="ARBA00009580"/>
    </source>
</evidence>
<reference evidence="2" key="2">
    <citation type="submission" date="2021-04" db="EMBL/GenBank/DDBJ databases">
        <authorList>
            <person name="Gilroy R."/>
        </authorList>
    </citation>
    <scope>NUCLEOTIDE SEQUENCE</scope>
    <source>
        <strain evidence="2">ChiSxjej3B15-572</strain>
    </source>
</reference>
<gene>
    <name evidence="2" type="ORF">H9856_06780</name>
</gene>
<comment type="similarity">
    <text evidence="1">Belongs to the protein-tyrosine phosphatase family.</text>
</comment>
<dbReference type="Proteomes" id="UP000824231">
    <property type="component" value="Unassembled WGS sequence"/>
</dbReference>
<dbReference type="PANTHER" id="PTHR31126:SF1">
    <property type="entry name" value="TYROSINE SPECIFIC PROTEIN PHOSPHATASES DOMAIN-CONTAINING PROTEIN"/>
    <property type="match status" value="1"/>
</dbReference>
<organism evidence="2 3">
    <name type="scientific">Candidatus Limosilactobacillus merdigallinarum</name>
    <dbReference type="NCBI Taxonomy" id="2838652"/>
    <lineage>
        <taxon>Bacteria</taxon>
        <taxon>Bacillati</taxon>
        <taxon>Bacillota</taxon>
        <taxon>Bacilli</taxon>
        <taxon>Lactobacillales</taxon>
        <taxon>Lactobacillaceae</taxon>
        <taxon>Limosilactobacillus</taxon>
    </lineage>
</organism>
<reference evidence="2" key="1">
    <citation type="journal article" date="2021" name="PeerJ">
        <title>Extensive microbial diversity within the chicken gut microbiome revealed by metagenomics and culture.</title>
        <authorList>
            <person name="Gilroy R."/>
            <person name="Ravi A."/>
            <person name="Getino M."/>
            <person name="Pursley I."/>
            <person name="Horton D.L."/>
            <person name="Alikhan N.F."/>
            <person name="Baker D."/>
            <person name="Gharbi K."/>
            <person name="Hall N."/>
            <person name="Watson M."/>
            <person name="Adriaenssens E.M."/>
            <person name="Foster-Nyarko E."/>
            <person name="Jarju S."/>
            <person name="Secka A."/>
            <person name="Antonio M."/>
            <person name="Oren A."/>
            <person name="Chaudhuri R.R."/>
            <person name="La Ragione R."/>
            <person name="Hildebrand F."/>
            <person name="Pallen M.J."/>
        </authorList>
    </citation>
    <scope>NUCLEOTIDE SEQUENCE</scope>
    <source>
        <strain evidence="2">ChiSxjej3B15-572</strain>
    </source>
</reference>
<dbReference type="Gene3D" id="3.90.190.10">
    <property type="entry name" value="Protein tyrosine phosphatase superfamily"/>
    <property type="match status" value="1"/>
</dbReference>
<name>A0A9D1VJM3_9LACO</name>
<dbReference type="PROSITE" id="PS00383">
    <property type="entry name" value="TYR_PHOSPHATASE_1"/>
    <property type="match status" value="1"/>
</dbReference>
<protein>
    <submittedName>
        <fullName evidence="2">Tyrosine-protein phosphatase</fullName>
    </submittedName>
</protein>
<accession>A0A9D1VJM3</accession>
<dbReference type="GO" id="GO:0004721">
    <property type="term" value="F:phosphoprotein phosphatase activity"/>
    <property type="evidence" value="ECO:0007669"/>
    <property type="project" value="InterPro"/>
</dbReference>
<dbReference type="PANTHER" id="PTHR31126">
    <property type="entry name" value="TYROSINE-PROTEIN PHOSPHATASE"/>
    <property type="match status" value="1"/>
</dbReference>
<sequence>MEHERIIKLDGPMNFRDLGGYHTTDGHSTKWNIMYRADDLSRLSFHDRQKLSAMNVTVDCDLRSSFEQMVAPDKHWPNVKYVDAHVYAQNGEGDDRLQIPGVHSFPNMLSSHSQEALKIVMQELLILPQDEALVFHCSAGKDRTGMIAALILSVLGVDDETIIKDYLLTNQLYSFAREDQITSNDKITQMVAKMNVTKGDGPVMQGFLQTIHDGWGTTAQLFKQQLDFSTTDLQQFRQKFLV</sequence>
<dbReference type="SUPFAM" id="SSF52799">
    <property type="entry name" value="(Phosphotyrosine protein) phosphatases II"/>
    <property type="match status" value="1"/>
</dbReference>
<dbReference type="Pfam" id="PF13350">
    <property type="entry name" value="Y_phosphatase3"/>
    <property type="match status" value="1"/>
</dbReference>
<dbReference type="EMBL" id="DXFH01000027">
    <property type="protein sequence ID" value="HIX36073.1"/>
    <property type="molecule type" value="Genomic_DNA"/>
</dbReference>
<dbReference type="InterPro" id="IPR029021">
    <property type="entry name" value="Prot-tyrosine_phosphatase-like"/>
</dbReference>
<dbReference type="InterPro" id="IPR016130">
    <property type="entry name" value="Tyr_Pase_AS"/>
</dbReference>
<comment type="caution">
    <text evidence="2">The sequence shown here is derived from an EMBL/GenBank/DDBJ whole genome shotgun (WGS) entry which is preliminary data.</text>
</comment>
<proteinExistence type="inferred from homology"/>
<evidence type="ECO:0000313" key="3">
    <source>
        <dbReference type="Proteomes" id="UP000824231"/>
    </source>
</evidence>
<evidence type="ECO:0000313" key="2">
    <source>
        <dbReference type="EMBL" id="HIX36073.1"/>
    </source>
</evidence>